<proteinExistence type="predicted"/>
<sequence length="50" mass="5730">MIRRESALHWLSHLNRAFIPETPPGTKEYSKVLNEYKAVVLGLPLLVNKV</sequence>
<protein>
    <submittedName>
        <fullName evidence="1">Uncharacterized protein</fullName>
    </submittedName>
</protein>
<evidence type="ECO:0000313" key="2">
    <source>
        <dbReference type="Proteomes" id="UP000614216"/>
    </source>
</evidence>
<comment type="caution">
    <text evidence="1">The sequence shown here is derived from an EMBL/GenBank/DDBJ whole genome shotgun (WGS) entry which is preliminary data.</text>
</comment>
<organism evidence="1 2">
    <name type="scientific">Fulvivirga marina</name>
    <dbReference type="NCBI Taxonomy" id="2494733"/>
    <lineage>
        <taxon>Bacteria</taxon>
        <taxon>Pseudomonadati</taxon>
        <taxon>Bacteroidota</taxon>
        <taxon>Cytophagia</taxon>
        <taxon>Cytophagales</taxon>
        <taxon>Fulvivirgaceae</taxon>
        <taxon>Fulvivirga</taxon>
    </lineage>
</organism>
<dbReference type="AlphaFoldDB" id="A0A937KDB8"/>
<accession>A0A937KDB8</accession>
<gene>
    <name evidence="1" type="ORF">JMN32_06150</name>
</gene>
<keyword evidence="2" id="KW-1185">Reference proteome</keyword>
<dbReference type="Proteomes" id="UP000614216">
    <property type="component" value="Unassembled WGS sequence"/>
</dbReference>
<dbReference type="EMBL" id="JAEUGD010000019">
    <property type="protein sequence ID" value="MBL6445880.1"/>
    <property type="molecule type" value="Genomic_DNA"/>
</dbReference>
<evidence type="ECO:0000313" key="1">
    <source>
        <dbReference type="EMBL" id="MBL6445880.1"/>
    </source>
</evidence>
<name>A0A937KDB8_9BACT</name>
<reference evidence="1" key="1">
    <citation type="submission" date="2021-01" db="EMBL/GenBank/DDBJ databases">
        <title>Fulvivirga kasyanovii gen. nov., sp nov., a novel member of the phylum Bacteroidetes isolated from seawater in a mussel farm.</title>
        <authorList>
            <person name="Zhao L.-H."/>
            <person name="Wang Z.-J."/>
        </authorList>
    </citation>
    <scope>NUCLEOTIDE SEQUENCE</scope>
    <source>
        <strain evidence="1">29W222</strain>
    </source>
</reference>